<evidence type="ECO:0000256" key="10">
    <source>
        <dbReference type="ARBA" id="ARBA00049047"/>
    </source>
</evidence>
<keyword evidence="8 11" id="KW-0057">Aromatic amino acid biosynthesis</keyword>
<comment type="subunit">
    <text evidence="4 11">Tetramer of two alpha and two beta chains.</text>
</comment>
<dbReference type="Proteomes" id="UP000589085">
    <property type="component" value="Unassembled WGS sequence"/>
</dbReference>
<evidence type="ECO:0000256" key="1">
    <source>
        <dbReference type="ARBA" id="ARBA00001933"/>
    </source>
</evidence>
<proteinExistence type="inferred from homology"/>
<dbReference type="Pfam" id="PF00291">
    <property type="entry name" value="PALP"/>
    <property type="match status" value="1"/>
</dbReference>
<dbReference type="InterPro" id="IPR006653">
    <property type="entry name" value="Trp_synth_b_CS"/>
</dbReference>
<reference evidence="13 14" key="1">
    <citation type="submission" date="2020-04" db="EMBL/GenBank/DDBJ databases">
        <title>Description of novel Gluconacetobacter.</title>
        <authorList>
            <person name="Sombolestani A."/>
        </authorList>
    </citation>
    <scope>NUCLEOTIDE SEQUENCE [LARGE SCALE GENOMIC DNA]</scope>
    <source>
        <strain evidence="13 14">LMG 19747</strain>
    </source>
</reference>
<dbReference type="SUPFAM" id="SSF53686">
    <property type="entry name" value="Tryptophan synthase beta subunit-like PLP-dependent enzymes"/>
    <property type="match status" value="1"/>
</dbReference>
<dbReference type="AlphaFoldDB" id="A0A7W4IBU4"/>
<dbReference type="InterPro" id="IPR036052">
    <property type="entry name" value="TrpB-like_PALP_sf"/>
</dbReference>
<organism evidence="13 14">
    <name type="scientific">Gluconacetobacter sacchari</name>
    <dbReference type="NCBI Taxonomy" id="92759"/>
    <lineage>
        <taxon>Bacteria</taxon>
        <taxon>Pseudomonadati</taxon>
        <taxon>Pseudomonadota</taxon>
        <taxon>Alphaproteobacteria</taxon>
        <taxon>Acetobacterales</taxon>
        <taxon>Acetobacteraceae</taxon>
        <taxon>Gluconacetobacter</taxon>
    </lineage>
</organism>
<keyword evidence="5 11" id="KW-0028">Amino-acid biosynthesis</keyword>
<dbReference type="FunFam" id="3.40.50.1100:FF:000001">
    <property type="entry name" value="Tryptophan synthase beta chain"/>
    <property type="match status" value="1"/>
</dbReference>
<dbReference type="GO" id="GO:0004834">
    <property type="term" value="F:tryptophan synthase activity"/>
    <property type="evidence" value="ECO:0007669"/>
    <property type="project" value="UniProtKB-UniRule"/>
</dbReference>
<comment type="similarity">
    <text evidence="3 11">Belongs to the TrpB family.</text>
</comment>
<keyword evidence="7 11" id="KW-0663">Pyridoxal phosphate</keyword>
<feature type="domain" description="Tryptophan synthase beta chain-like PALP" evidence="12">
    <location>
        <begin position="56"/>
        <end position="380"/>
    </location>
</feature>
<evidence type="ECO:0000256" key="3">
    <source>
        <dbReference type="ARBA" id="ARBA00009982"/>
    </source>
</evidence>
<evidence type="ECO:0000256" key="5">
    <source>
        <dbReference type="ARBA" id="ARBA00022605"/>
    </source>
</evidence>
<dbReference type="InterPro" id="IPR001926">
    <property type="entry name" value="TrpB-like_PALP"/>
</dbReference>
<evidence type="ECO:0000256" key="9">
    <source>
        <dbReference type="ARBA" id="ARBA00023239"/>
    </source>
</evidence>
<comment type="pathway">
    <text evidence="2 11">Amino-acid biosynthesis; L-tryptophan biosynthesis; L-tryptophan from chorismate: step 5/5.</text>
</comment>
<dbReference type="PIRSF" id="PIRSF001413">
    <property type="entry name" value="Trp_syn_beta"/>
    <property type="match status" value="1"/>
</dbReference>
<evidence type="ECO:0000256" key="4">
    <source>
        <dbReference type="ARBA" id="ARBA00011270"/>
    </source>
</evidence>
<dbReference type="UniPathway" id="UPA00035">
    <property type="reaction ID" value="UER00044"/>
</dbReference>
<comment type="cofactor">
    <cofactor evidence="1 11">
        <name>pyridoxal 5'-phosphate</name>
        <dbReference type="ChEBI" id="CHEBI:597326"/>
    </cofactor>
</comment>
<dbReference type="PANTHER" id="PTHR48077:SF3">
    <property type="entry name" value="TRYPTOPHAN SYNTHASE"/>
    <property type="match status" value="1"/>
</dbReference>
<dbReference type="InterPro" id="IPR006654">
    <property type="entry name" value="Trp_synth_beta"/>
</dbReference>
<evidence type="ECO:0000256" key="2">
    <source>
        <dbReference type="ARBA" id="ARBA00004733"/>
    </source>
</evidence>
<dbReference type="EMBL" id="JABEQJ010000007">
    <property type="protein sequence ID" value="MBB2159968.1"/>
    <property type="molecule type" value="Genomic_DNA"/>
</dbReference>
<keyword evidence="9 11" id="KW-0456">Lyase</keyword>
<evidence type="ECO:0000256" key="8">
    <source>
        <dbReference type="ARBA" id="ARBA00023141"/>
    </source>
</evidence>
<dbReference type="FunFam" id="3.40.50.1100:FF:000004">
    <property type="entry name" value="Tryptophan synthase beta chain"/>
    <property type="match status" value="1"/>
</dbReference>
<dbReference type="PANTHER" id="PTHR48077">
    <property type="entry name" value="TRYPTOPHAN SYNTHASE-RELATED"/>
    <property type="match status" value="1"/>
</dbReference>
<dbReference type="InterPro" id="IPR023026">
    <property type="entry name" value="Trp_synth_beta/beta-like"/>
</dbReference>
<dbReference type="Gene3D" id="3.40.50.1100">
    <property type="match status" value="2"/>
</dbReference>
<dbReference type="GO" id="GO:0005737">
    <property type="term" value="C:cytoplasm"/>
    <property type="evidence" value="ECO:0007669"/>
    <property type="project" value="TreeGrafter"/>
</dbReference>
<dbReference type="NCBIfam" id="TIGR00263">
    <property type="entry name" value="trpB"/>
    <property type="match status" value="1"/>
</dbReference>
<comment type="function">
    <text evidence="11">The beta subunit is responsible for the synthesis of L-tryptophan from indole and L-serine.</text>
</comment>
<dbReference type="PROSITE" id="PS00168">
    <property type="entry name" value="TRP_SYNTHASE_BETA"/>
    <property type="match status" value="1"/>
</dbReference>
<evidence type="ECO:0000256" key="7">
    <source>
        <dbReference type="ARBA" id="ARBA00022898"/>
    </source>
</evidence>
<evidence type="ECO:0000313" key="14">
    <source>
        <dbReference type="Proteomes" id="UP000589085"/>
    </source>
</evidence>
<dbReference type="CDD" id="cd06446">
    <property type="entry name" value="Trp-synth_B"/>
    <property type="match status" value="1"/>
</dbReference>
<evidence type="ECO:0000313" key="13">
    <source>
        <dbReference type="EMBL" id="MBB2159968.1"/>
    </source>
</evidence>
<dbReference type="EC" id="4.2.1.20" evidence="11"/>
<comment type="caution">
    <text evidence="13">The sequence shown here is derived from an EMBL/GenBank/DDBJ whole genome shotgun (WGS) entry which is preliminary data.</text>
</comment>
<feature type="modified residue" description="N6-(pyridoxal phosphate)lysine" evidence="11">
    <location>
        <position position="90"/>
    </location>
</feature>
<keyword evidence="6 11" id="KW-0822">Tryptophan biosynthesis</keyword>
<sequence length="397" mass="42664">MRAGPDPRGRFGIYGGRFVAETLMPLVLELDAAYAAAKADPAFRSELDYYLKDYVGRPSPLWFARRLTEELGGARIYMKREELNHTGSHKLNNVMGQILLARRMGRSRIVAETGAGQHGVATATVCALFGLKCTIYMGATDVERQKPNVFRMRLLGAEVVPVTSGAGTLKDAMNEAMRDWVTNVRDTYFLVGTVAGPHPYPQMVRDFQSVIGDETRVQMLAAEGRLPDVIVAAIGGGSNAMGIFHPFLDDASVRLIGVEAAGRGLNSGETAASILRGRPGVLHGNRTYLLQNEDGQIDEAHSISAGLDYPGIGPEHSWLADIGRVEYVGATDDQALEAFQLCTRTEGIIPALESAHALAHAAVVAPTLSPETLLVVNISGRGDKDIFTVAAHLGVTL</sequence>
<accession>A0A7W4IBU4</accession>
<comment type="catalytic activity">
    <reaction evidence="10 11">
        <text>(1S,2R)-1-C-(indol-3-yl)glycerol 3-phosphate + L-serine = D-glyceraldehyde 3-phosphate + L-tryptophan + H2O</text>
        <dbReference type="Rhea" id="RHEA:10532"/>
        <dbReference type="ChEBI" id="CHEBI:15377"/>
        <dbReference type="ChEBI" id="CHEBI:33384"/>
        <dbReference type="ChEBI" id="CHEBI:57912"/>
        <dbReference type="ChEBI" id="CHEBI:58866"/>
        <dbReference type="ChEBI" id="CHEBI:59776"/>
        <dbReference type="EC" id="4.2.1.20"/>
    </reaction>
</comment>
<dbReference type="HAMAP" id="MF_00133">
    <property type="entry name" value="Trp_synth_beta"/>
    <property type="match status" value="1"/>
</dbReference>
<gene>
    <name evidence="11 13" type="primary">trpB</name>
    <name evidence="13" type="ORF">HLH48_07245</name>
</gene>
<evidence type="ECO:0000256" key="6">
    <source>
        <dbReference type="ARBA" id="ARBA00022822"/>
    </source>
</evidence>
<evidence type="ECO:0000256" key="11">
    <source>
        <dbReference type="HAMAP-Rule" id="MF_00133"/>
    </source>
</evidence>
<protein>
    <recommendedName>
        <fullName evidence="11">Tryptophan synthase beta chain</fullName>
        <ecNumber evidence="11">4.2.1.20</ecNumber>
    </recommendedName>
</protein>
<evidence type="ECO:0000259" key="12">
    <source>
        <dbReference type="Pfam" id="PF00291"/>
    </source>
</evidence>
<name>A0A7W4IBU4_9PROT</name>